<dbReference type="Pfam" id="PF13189">
    <property type="entry name" value="Cytidylate_kin2"/>
    <property type="match status" value="1"/>
</dbReference>
<comment type="caution">
    <text evidence="1">The sequence shown here is derived from an EMBL/GenBank/DDBJ whole genome shotgun (WGS) entry which is preliminary data.</text>
</comment>
<evidence type="ECO:0000313" key="1">
    <source>
        <dbReference type="EMBL" id="MBO8473088.1"/>
    </source>
</evidence>
<evidence type="ECO:0000313" key="2">
    <source>
        <dbReference type="Proteomes" id="UP000823604"/>
    </source>
</evidence>
<dbReference type="InterPro" id="IPR027417">
    <property type="entry name" value="P-loop_NTPase"/>
</dbReference>
<organism evidence="1 2">
    <name type="scientific">Candidatus Merdivivens pullicola</name>
    <dbReference type="NCBI Taxonomy" id="2840872"/>
    <lineage>
        <taxon>Bacteria</taxon>
        <taxon>Pseudomonadati</taxon>
        <taxon>Bacteroidota</taxon>
        <taxon>Bacteroidia</taxon>
        <taxon>Bacteroidales</taxon>
        <taxon>Muribaculaceae</taxon>
        <taxon>Muribaculaceae incertae sedis</taxon>
        <taxon>Candidatus Merdivivens</taxon>
    </lineage>
</organism>
<reference evidence="1" key="2">
    <citation type="journal article" date="2021" name="PeerJ">
        <title>Extensive microbial diversity within the chicken gut microbiome revealed by metagenomics and culture.</title>
        <authorList>
            <person name="Gilroy R."/>
            <person name="Ravi A."/>
            <person name="Getino M."/>
            <person name="Pursley I."/>
            <person name="Horton D.L."/>
            <person name="Alikhan N.F."/>
            <person name="Baker D."/>
            <person name="Gharbi K."/>
            <person name="Hall N."/>
            <person name="Watson M."/>
            <person name="Adriaenssens E.M."/>
            <person name="Foster-Nyarko E."/>
            <person name="Jarju S."/>
            <person name="Secka A."/>
            <person name="Antonio M."/>
            <person name="Oren A."/>
            <person name="Chaudhuri R.R."/>
            <person name="La Ragione R."/>
            <person name="Hildebrand F."/>
            <person name="Pallen M.J."/>
        </authorList>
    </citation>
    <scope>NUCLEOTIDE SEQUENCE</scope>
    <source>
        <strain evidence="1">B1-8020</strain>
    </source>
</reference>
<protein>
    <submittedName>
        <fullName evidence="1">Cytidylate kinase family protein</fullName>
    </submittedName>
</protein>
<dbReference type="GO" id="GO:0016301">
    <property type="term" value="F:kinase activity"/>
    <property type="evidence" value="ECO:0007669"/>
    <property type="project" value="UniProtKB-KW"/>
</dbReference>
<keyword evidence="1" id="KW-0808">Transferase</keyword>
<accession>A0A9D9NHB2</accession>
<proteinExistence type="predicted"/>
<reference evidence="1" key="1">
    <citation type="submission" date="2020-10" db="EMBL/GenBank/DDBJ databases">
        <authorList>
            <person name="Gilroy R."/>
        </authorList>
    </citation>
    <scope>NUCLEOTIDE SEQUENCE</scope>
    <source>
        <strain evidence="1">B1-8020</strain>
    </source>
</reference>
<keyword evidence="1" id="KW-0418">Kinase</keyword>
<sequence>MQFKYGLPEDKALFEIRRVNRARVAHYEYYTGGKWGDPHHFDLIINTSLVSLDVACTLVKDLYVSHLKAIRHPLQAL</sequence>
<dbReference type="Gene3D" id="3.40.50.300">
    <property type="entry name" value="P-loop containing nucleotide triphosphate hydrolases"/>
    <property type="match status" value="1"/>
</dbReference>
<dbReference type="Proteomes" id="UP000823604">
    <property type="component" value="Unassembled WGS sequence"/>
</dbReference>
<name>A0A9D9NHB2_9BACT</name>
<dbReference type="EMBL" id="JADIMA010000053">
    <property type="protein sequence ID" value="MBO8473088.1"/>
    <property type="molecule type" value="Genomic_DNA"/>
</dbReference>
<gene>
    <name evidence="1" type="ORF">IAB81_05605</name>
</gene>
<dbReference type="AlphaFoldDB" id="A0A9D9NHB2"/>